<dbReference type="SUPFAM" id="SSF50104">
    <property type="entry name" value="Translation proteins SH3-like domain"/>
    <property type="match status" value="1"/>
</dbReference>
<keyword evidence="3" id="KW-0687">Ribonucleoprotein</keyword>
<dbReference type="InterPro" id="IPR002784">
    <property type="entry name" value="Ribosomal_eL14_dom"/>
</dbReference>
<evidence type="ECO:0000313" key="6">
    <source>
        <dbReference type="Proteomes" id="UP000078387"/>
    </source>
</evidence>
<comment type="caution">
    <text evidence="5">The sequence shown here is derived from an EMBL/GenBank/DDBJ whole genome shotgun (WGS) entry which is preliminary data.</text>
</comment>
<gene>
    <name evidence="5" type="ORF">CL6EHI_050130</name>
</gene>
<protein>
    <submittedName>
        <fullName evidence="5">60S ribosomal protein L14 putative</fullName>
    </submittedName>
</protein>
<dbReference type="VEuPathDB" id="AmoebaDB:EHI8A_084710"/>
<dbReference type="EMBL" id="BDEQ01000001">
    <property type="protein sequence ID" value="GAT91952.1"/>
    <property type="molecule type" value="Genomic_DNA"/>
</dbReference>
<dbReference type="Pfam" id="PF01929">
    <property type="entry name" value="Ribosomal_L14e"/>
    <property type="match status" value="1"/>
</dbReference>
<evidence type="ECO:0000256" key="2">
    <source>
        <dbReference type="ARBA" id="ARBA00022980"/>
    </source>
</evidence>
<dbReference type="VEuPathDB" id="AmoebaDB:EHI_185580"/>
<dbReference type="GO" id="GO:0006412">
    <property type="term" value="P:translation"/>
    <property type="evidence" value="ECO:0007669"/>
    <property type="project" value="InterPro"/>
</dbReference>
<dbReference type="VEuPathDB" id="AmoebaDB:KM1_148740"/>
<dbReference type="SMART" id="SM00739">
    <property type="entry name" value="KOW"/>
    <property type="match status" value="1"/>
</dbReference>
<dbReference type="VEuPathDB" id="AmoebaDB:EHI5A_070040"/>
<dbReference type="AlphaFoldDB" id="A0A175JEY7"/>
<dbReference type="GO" id="GO:0003723">
    <property type="term" value="F:RNA binding"/>
    <property type="evidence" value="ECO:0007669"/>
    <property type="project" value="InterPro"/>
</dbReference>
<keyword evidence="2 5" id="KW-0689">Ribosomal protein</keyword>
<dbReference type="VEuPathDB" id="AmoebaDB:EHI7A_083140"/>
<dbReference type="InterPro" id="IPR014722">
    <property type="entry name" value="Rib_uL2_dom2"/>
</dbReference>
<accession>A0A175JEY7</accession>
<evidence type="ECO:0000259" key="4">
    <source>
        <dbReference type="SMART" id="SM00739"/>
    </source>
</evidence>
<dbReference type="PANTHER" id="PTHR11127:SF2">
    <property type="entry name" value="LARGE RIBOSOMAL SUBUNIT PROTEIN EL14"/>
    <property type="match status" value="1"/>
</dbReference>
<dbReference type="FunFam" id="2.30.30.30:FF:000067">
    <property type="entry name" value="60S ribosomal protein L14 putative"/>
    <property type="match status" value="1"/>
</dbReference>
<dbReference type="Gene3D" id="2.30.30.30">
    <property type="match status" value="1"/>
</dbReference>
<feature type="domain" description="KOW" evidence="4">
    <location>
        <begin position="6"/>
        <end position="33"/>
    </location>
</feature>
<dbReference type="InterPro" id="IPR039660">
    <property type="entry name" value="Ribosomal_eL14"/>
</dbReference>
<reference evidence="5 6" key="1">
    <citation type="submission" date="2016-05" db="EMBL/GenBank/DDBJ databases">
        <title>First whole genome sequencing of Entamoeba histolytica HM1:IMSS-clone-6.</title>
        <authorList>
            <person name="Mukherjee Avik.K."/>
            <person name="Izumyama S."/>
            <person name="Nakada-Tsukui K."/>
            <person name="Nozaki T."/>
        </authorList>
    </citation>
    <scope>NUCLEOTIDE SEQUENCE [LARGE SCALE GENOMIC DNA]</scope>
    <source>
        <strain evidence="5 6">HM1:IMSS clone 6</strain>
    </source>
</reference>
<dbReference type="CDD" id="cd23702">
    <property type="entry name" value="eL14"/>
    <property type="match status" value="1"/>
</dbReference>
<name>A0A175JEY7_ENTHI</name>
<dbReference type="GO" id="GO:0003735">
    <property type="term" value="F:structural constituent of ribosome"/>
    <property type="evidence" value="ECO:0007669"/>
    <property type="project" value="InterPro"/>
</dbReference>
<evidence type="ECO:0000313" key="5">
    <source>
        <dbReference type="EMBL" id="GAT91952.1"/>
    </source>
</evidence>
<proteinExistence type="inferred from homology"/>
<dbReference type="GO" id="GO:0022625">
    <property type="term" value="C:cytosolic large ribosomal subunit"/>
    <property type="evidence" value="ECO:0007669"/>
    <property type="project" value="TreeGrafter"/>
</dbReference>
<dbReference type="PANTHER" id="PTHR11127">
    <property type="entry name" value="60S RIBOSOMAL PROTEIN L14"/>
    <property type="match status" value="1"/>
</dbReference>
<comment type="similarity">
    <text evidence="1">Belongs to the eukaryotic ribosomal protein eL14 family.</text>
</comment>
<evidence type="ECO:0000256" key="3">
    <source>
        <dbReference type="ARBA" id="ARBA00023274"/>
    </source>
</evidence>
<evidence type="ECO:0000256" key="1">
    <source>
        <dbReference type="ARBA" id="ARBA00006592"/>
    </source>
</evidence>
<dbReference type="InterPro" id="IPR005824">
    <property type="entry name" value="KOW"/>
</dbReference>
<organism evidence="5 6">
    <name type="scientific">Entamoeba histolytica</name>
    <dbReference type="NCBI Taxonomy" id="5759"/>
    <lineage>
        <taxon>Eukaryota</taxon>
        <taxon>Amoebozoa</taxon>
        <taxon>Evosea</taxon>
        <taxon>Archamoebae</taxon>
        <taxon>Mastigamoebida</taxon>
        <taxon>Entamoebidae</taxon>
        <taxon>Entamoeba</taxon>
    </lineage>
</organism>
<dbReference type="GO" id="GO:0042273">
    <property type="term" value="P:ribosomal large subunit biogenesis"/>
    <property type="evidence" value="ECO:0007669"/>
    <property type="project" value="TreeGrafter"/>
</dbReference>
<sequence>MVFSRFVEVGRVVLMKTGPFASKLAVIVEILDHNRVLVDGPQAITGVPRQVVNLNTISLTSFVVNKVTRGMTHKKLCLRFTQDAIIKRLNKTATGKAIEKRILREKMTDFDKFQVSIINRKINAAAKIAVARKAH</sequence>
<dbReference type="Pfam" id="PF00467">
    <property type="entry name" value="KOW"/>
    <property type="match status" value="1"/>
</dbReference>
<dbReference type="InterPro" id="IPR008991">
    <property type="entry name" value="Translation_prot_SH3-like_sf"/>
</dbReference>
<dbReference type="Proteomes" id="UP000078387">
    <property type="component" value="Unassembled WGS sequence"/>
</dbReference>